<dbReference type="GO" id="GO:0044877">
    <property type="term" value="F:protein-containing complex binding"/>
    <property type="evidence" value="ECO:0007669"/>
    <property type="project" value="UniProtKB-ARBA"/>
</dbReference>
<dbReference type="InterPro" id="IPR010982">
    <property type="entry name" value="Lambda_DNA-bd_dom_sf"/>
</dbReference>
<keyword evidence="8" id="KW-0963">Cytoplasm</keyword>
<dbReference type="FunFam" id="1.10.260.40:FF:000011">
    <property type="entry name" value="homeobox-containing protein 1 isoform X2"/>
    <property type="match status" value="1"/>
</dbReference>
<keyword evidence="39" id="KW-1185">Reference proteome</keyword>
<evidence type="ECO:0000259" key="37">
    <source>
        <dbReference type="PROSITE" id="PS51937"/>
    </source>
</evidence>
<dbReference type="GO" id="GO:0000781">
    <property type="term" value="C:chromosome, telomeric region"/>
    <property type="evidence" value="ECO:0007669"/>
    <property type="project" value="UniProtKB-SubCell"/>
</dbReference>
<evidence type="ECO:0000256" key="26">
    <source>
        <dbReference type="ARBA" id="ARBA00064808"/>
    </source>
</evidence>
<comment type="function">
    <text evidence="25">Binds directly to 5'-TTAGGG-3' repeats in telomeric DNA. Associates with the telomerase complex at sites of active telomere processing and positively regulates telomere elongation. Important for TERT binding to chromatin, indicating a role in recruitment of the telomerase complex to telomeres. Also plays a role in the alternative lengthening of telomeres (ALT) pathway in telomerase-negative cells where it promotes formation and/or maintenance of ALT-associated promyelocytic leukemia bodies (APBs). Enhances formation of telomere C-circles in ALT cells, suggesting a possible role in telomere recombination. Might also be involved in the DNA damage response at telomeres.</text>
</comment>
<evidence type="ECO:0000256" key="22">
    <source>
        <dbReference type="ARBA" id="ARBA00023204"/>
    </source>
</evidence>
<evidence type="ECO:0000256" key="31">
    <source>
        <dbReference type="PIRSR" id="PIRSR610347-3"/>
    </source>
</evidence>
<keyword evidence="9" id="KW-1017">Isopeptide bond</keyword>
<evidence type="ECO:0000256" key="4">
    <source>
        <dbReference type="ARBA" id="ARBA00004574"/>
    </source>
</evidence>
<feature type="region of interest" description="Disordered" evidence="33">
    <location>
        <begin position="30"/>
        <end position="87"/>
    </location>
</feature>
<evidence type="ECO:0000259" key="35">
    <source>
        <dbReference type="PROSITE" id="PS50071"/>
    </source>
</evidence>
<feature type="domain" description="HNF-p1" evidence="37">
    <location>
        <begin position="693"/>
        <end position="724"/>
    </location>
</feature>
<dbReference type="AlphaFoldDB" id="A0AAV1P7V3"/>
<evidence type="ECO:0000256" key="1">
    <source>
        <dbReference type="ARBA" id="ARBA00004322"/>
    </source>
</evidence>
<evidence type="ECO:0000256" key="15">
    <source>
        <dbReference type="ARBA" id="ARBA00022839"/>
    </source>
</evidence>
<dbReference type="CDD" id="cd09195">
    <property type="entry name" value="PLDc_mTdp1_2"/>
    <property type="match status" value="1"/>
</dbReference>
<keyword evidence="18" id="KW-0805">Transcription regulation</keyword>
<feature type="region of interest" description="Disordered" evidence="33">
    <location>
        <begin position="733"/>
        <end position="754"/>
    </location>
</feature>
<evidence type="ECO:0000256" key="33">
    <source>
        <dbReference type="SAM" id="MobiDB-lite"/>
    </source>
</evidence>
<evidence type="ECO:0000256" key="21">
    <source>
        <dbReference type="ARBA" id="ARBA00023163"/>
    </source>
</evidence>
<feature type="binding site" evidence="30">
    <location>
        <position position="306"/>
    </location>
    <ligand>
        <name>substrate</name>
    </ligand>
</feature>
<evidence type="ECO:0000256" key="25">
    <source>
        <dbReference type="ARBA" id="ARBA00059255"/>
    </source>
</evidence>
<feature type="DNA-binding region" description="Homeobox" evidence="32">
    <location>
        <begin position="956"/>
        <end position="1030"/>
    </location>
</feature>
<dbReference type="InterPro" id="IPR001356">
    <property type="entry name" value="HD"/>
</dbReference>
<evidence type="ECO:0000256" key="9">
    <source>
        <dbReference type="ARBA" id="ARBA00022499"/>
    </source>
</evidence>
<evidence type="ECO:0000256" key="27">
    <source>
        <dbReference type="ARBA" id="ARBA00072740"/>
    </source>
</evidence>
<dbReference type="PROSITE" id="PS51937">
    <property type="entry name" value="HNF_P1"/>
    <property type="match status" value="1"/>
</dbReference>
<dbReference type="GO" id="GO:0016605">
    <property type="term" value="C:PML body"/>
    <property type="evidence" value="ECO:0007669"/>
    <property type="project" value="UniProtKB-SubCell"/>
</dbReference>
<keyword evidence="22" id="KW-0234">DNA repair</keyword>
<keyword evidence="13" id="KW-0227">DNA damage</keyword>
<dbReference type="Pfam" id="PF04814">
    <property type="entry name" value="HNF-1_N"/>
    <property type="match status" value="1"/>
</dbReference>
<keyword evidence="17" id="KW-0779">Telomere</keyword>
<gene>
    <name evidence="38" type="ORF">FSCOSCO3_A003133</name>
</gene>
<evidence type="ECO:0000256" key="5">
    <source>
        <dbReference type="ARBA" id="ARBA00010205"/>
    </source>
</evidence>
<keyword evidence="10" id="KW-0597">Phosphoprotein</keyword>
<dbReference type="GO" id="GO:0003691">
    <property type="term" value="F:double-stranded telomeric DNA binding"/>
    <property type="evidence" value="ECO:0007669"/>
    <property type="project" value="InterPro"/>
</dbReference>
<dbReference type="GO" id="GO:0000012">
    <property type="term" value="P:single strand break repair"/>
    <property type="evidence" value="ECO:0007669"/>
    <property type="project" value="UniProtKB-ARBA"/>
</dbReference>
<evidence type="ECO:0000256" key="28">
    <source>
        <dbReference type="ARBA" id="ARBA00073062"/>
    </source>
</evidence>
<dbReference type="SUPFAM" id="SSF56024">
    <property type="entry name" value="Phospholipase D/nuclease"/>
    <property type="match status" value="2"/>
</dbReference>
<evidence type="ECO:0000256" key="2">
    <source>
        <dbReference type="ARBA" id="ARBA00004408"/>
    </source>
</evidence>
<evidence type="ECO:0000256" key="18">
    <source>
        <dbReference type="ARBA" id="ARBA00023015"/>
    </source>
</evidence>
<evidence type="ECO:0000259" key="36">
    <source>
        <dbReference type="PROSITE" id="PS51936"/>
    </source>
</evidence>
<feature type="site" description="Interaction with DNA" evidence="31">
    <location>
        <position position="584"/>
    </location>
</feature>
<dbReference type="SMART" id="SM00389">
    <property type="entry name" value="HOX"/>
    <property type="match status" value="1"/>
</dbReference>
<evidence type="ECO:0000256" key="11">
    <source>
        <dbReference type="ARBA" id="ARBA00022722"/>
    </source>
</evidence>
<evidence type="ECO:0000256" key="7">
    <source>
        <dbReference type="ARBA" id="ARBA00022454"/>
    </source>
</evidence>
<dbReference type="EMBL" id="CAWUFR010000104">
    <property type="protein sequence ID" value="CAK6967430.1"/>
    <property type="molecule type" value="Genomic_DNA"/>
</dbReference>
<dbReference type="GO" id="GO:0005737">
    <property type="term" value="C:cytoplasm"/>
    <property type="evidence" value="ECO:0007669"/>
    <property type="project" value="UniProtKB-SubCell"/>
</dbReference>
<dbReference type="CDD" id="cd00093">
    <property type="entry name" value="HTH_XRE"/>
    <property type="match status" value="1"/>
</dbReference>
<keyword evidence="34" id="KW-0732">Signal</keyword>
<keyword evidence="15" id="KW-0269">Exonuclease</keyword>
<sequence>MGVSTRTDFAFTSSLLLLLLSSLAGMSQDSQHGKWTISSSDDDNDELLPPSGTTMSKSHRVSDSSHCSNSHPAPKLEPATASVEVKPEPAPVSSLLIGSEARQLAAVNQLNPVKYESSPSLAGKRKKDVSDGSGWALSDSDDDNDDDAANGKSVSKVPKRQPPSPKAKKPKVENERPPSPHGRFYYIDEPEDFFESSVPCLNDTYRFYLNKVTGLDRKHNSGALHIRDILSPLFGTLKESVQFNYCFDIAWMVQQYPPEFRDLPVLIVHGDKREAKARLVQQAQPYPQVRFCQAKLDIAFGTHHTKMMLLWYEEGFRVIILTSNLIRADWYQKTQGMWMSPLFPRLPKGSSATAGESPTFFKRDMLEYLASYRAPELEEWIQRIKEHDLSETRHVKLHIRAYVIQTSAVEIRLILVSVFRVYLVGSTPGRYVGADMERWGHLRLRKLLYDHADPIPGEERWPVVGQFSSIGSMGLDKTKWLAAEFQRTLTTLGKNSLRPDPPVHLVYPSVDDVRTSLEGYPAGGSLPYSIQTAQKQLWLHSYFHRWKANSTGRTHAMPHIKTYLRASPDFTQLAWIVITSANLSKAAWGALEKNNTQVMVRSYELGVLYLPSAFNMKTFPVHKNPFPASSSSSGFPVPFDFPPTHYSSKDQPWIWNIPYNQAPDTHGNIWIYVKINLSGGSETGIFRMFQQCEEPRFTIEQIDLLQRLRRTGITQAEVLHALDTLDHLDRQHGHKLTHKPSYLPPTSSLSSSSTAAASSSMMSIATQTTFPNNRLTLSPSNAFDTTSPLLPVTVASPVAMAAVAQNGLVAVANGKLSPPRFPLGVVSGGVAAPGYGFETSEEDMDVDDKVEDLMRRDSAVIKEEIKSFLANRRISQAVVAQVTGISQSRISHWLLQQGSDLSEQKKRAFFRWYQLEKTNPGATLAMRAAPLALEDVMDWHQAPPQFGPAPGGFRLRRGSRFTWRKECLAVMESYFSDNQYPDEAKREEIATACNAVIQKPGKKLSDLERVTSLKVYNWFANRRKDIKRRANIEAAILESHGIEVQSPGGQSNSDEVDGNDFPDQGCEVSLFDKRASARQFGFSRADLSSPTQVPTLLPSWFSALGRGGLSGQRGASLIGRSLVSVAGPQAEGSRLTGVSWSPPSPSLQDEPTIHSALSESQDPISLEKAAEGHTNPANQVDEAGCSLGSDIKTETLEDD</sequence>
<dbReference type="GO" id="GO:0004527">
    <property type="term" value="F:exonuclease activity"/>
    <property type="evidence" value="ECO:0007669"/>
    <property type="project" value="UniProtKB-KW"/>
</dbReference>
<name>A0AAV1P7V3_SCOSC</name>
<evidence type="ECO:0000256" key="34">
    <source>
        <dbReference type="SAM" id="SignalP"/>
    </source>
</evidence>
<protein>
    <recommendedName>
        <fullName evidence="27">Homeobox-containing protein 1</fullName>
    </recommendedName>
    <alternativeName>
        <fullName evidence="28">Tyrosyl-DNA phosphodiesterase 1</fullName>
    </alternativeName>
</protein>
<evidence type="ECO:0000256" key="8">
    <source>
        <dbReference type="ARBA" id="ARBA00022490"/>
    </source>
</evidence>
<evidence type="ECO:0000256" key="6">
    <source>
        <dbReference type="ARBA" id="ARBA00011245"/>
    </source>
</evidence>
<keyword evidence="11" id="KW-0540">Nuclease</keyword>
<dbReference type="FunFam" id="1.10.10.60:FF:000038">
    <property type="entry name" value="Homeobox-containing protein 1 isoform X2"/>
    <property type="match status" value="1"/>
</dbReference>
<accession>A0AAV1P7V3</accession>
<feature type="active site" description="Proton donor/acceptor" evidence="29">
    <location>
        <position position="559"/>
    </location>
</feature>
<feature type="compositionally biased region" description="Polar residues" evidence="33">
    <location>
        <begin position="1136"/>
        <end position="1163"/>
    </location>
</feature>
<keyword evidence="16" id="KW-0832">Ubl conjugation</keyword>
<feature type="active site" description="Nucleophile" evidence="29">
    <location>
        <position position="304"/>
    </location>
</feature>
<dbReference type="FunFam" id="3.30.870.10:FF:000012">
    <property type="entry name" value="Tyrosyl-DNA phosphodiesterase 1"/>
    <property type="match status" value="1"/>
</dbReference>
<evidence type="ECO:0000256" key="10">
    <source>
        <dbReference type="ARBA" id="ARBA00022553"/>
    </source>
</evidence>
<dbReference type="GO" id="GO:0007004">
    <property type="term" value="P:telomere maintenance via telomerase"/>
    <property type="evidence" value="ECO:0007669"/>
    <property type="project" value="UniProtKB-ARBA"/>
</dbReference>
<dbReference type="InterPro" id="IPR001387">
    <property type="entry name" value="Cro/C1-type_HTH"/>
</dbReference>
<evidence type="ECO:0000256" key="13">
    <source>
        <dbReference type="ARBA" id="ARBA00022763"/>
    </source>
</evidence>
<comment type="subunit">
    <text evidence="6">Monomer.</text>
</comment>
<comment type="caution">
    <text evidence="38">The sequence shown here is derived from an EMBL/GenBank/DDBJ whole genome shotgun (WGS) entry which is preliminary data.</text>
</comment>
<dbReference type="CDD" id="cd00086">
    <property type="entry name" value="homeodomain"/>
    <property type="match status" value="1"/>
</dbReference>
<keyword evidence="23 32" id="KW-0539">Nucleus</keyword>
<keyword evidence="21" id="KW-0804">Transcription</keyword>
<dbReference type="PANTHER" id="PTHR14618">
    <property type="entry name" value="HOMEODOX-CONTAINING PROTEIN 1 HMBOX1"/>
    <property type="match status" value="1"/>
</dbReference>
<dbReference type="PANTHER" id="PTHR14618:SF4">
    <property type="entry name" value="HOMEOBOX-CONTAINING PROTEIN 1 ISOFORM X1-RELATED"/>
    <property type="match status" value="1"/>
</dbReference>
<dbReference type="CDD" id="cd09193">
    <property type="entry name" value="PLDc_mTdp1_1"/>
    <property type="match status" value="1"/>
</dbReference>
<keyword evidence="7" id="KW-0158">Chromosome</keyword>
<reference evidence="38 39" key="1">
    <citation type="submission" date="2024-01" db="EMBL/GenBank/DDBJ databases">
        <authorList>
            <person name="Alioto T."/>
            <person name="Alioto T."/>
            <person name="Gomez Garrido J."/>
        </authorList>
    </citation>
    <scope>NUCLEOTIDE SEQUENCE [LARGE SCALE GENOMIC DNA]</scope>
</reference>
<evidence type="ECO:0000256" key="3">
    <source>
        <dbReference type="ARBA" id="ARBA00004496"/>
    </source>
</evidence>
<dbReference type="InterPro" id="IPR044869">
    <property type="entry name" value="HNF-1_POU"/>
</dbReference>
<dbReference type="GO" id="GO:0008081">
    <property type="term" value="F:phosphoric diester hydrolase activity"/>
    <property type="evidence" value="ECO:0007669"/>
    <property type="project" value="InterPro"/>
</dbReference>
<keyword evidence="19 32" id="KW-0238">DNA-binding</keyword>
<feature type="binding site" evidence="30">
    <location>
        <position position="561"/>
    </location>
    <ligand>
        <name>substrate</name>
    </ligand>
</feature>
<dbReference type="InterPro" id="IPR006899">
    <property type="entry name" value="HNF-1_N"/>
</dbReference>
<keyword evidence="20 32" id="KW-0371">Homeobox</keyword>
<proteinExistence type="inferred from homology"/>
<evidence type="ECO:0000256" key="30">
    <source>
        <dbReference type="PIRSR" id="PIRSR610347-2"/>
    </source>
</evidence>
<dbReference type="Gene3D" id="1.10.260.40">
    <property type="entry name" value="lambda repressor-like DNA-binding domains"/>
    <property type="match status" value="1"/>
</dbReference>
<evidence type="ECO:0000256" key="24">
    <source>
        <dbReference type="ARBA" id="ARBA00054472"/>
    </source>
</evidence>
<feature type="chain" id="PRO_5043886462" description="Homeobox-containing protein 1" evidence="34">
    <location>
        <begin position="26"/>
        <end position="1199"/>
    </location>
</feature>
<dbReference type="InterPro" id="IPR010347">
    <property type="entry name" value="Tdp1"/>
</dbReference>
<evidence type="ECO:0000256" key="29">
    <source>
        <dbReference type="PIRSR" id="PIRSR610347-1"/>
    </source>
</evidence>
<keyword evidence="12" id="KW-0677">Repeat</keyword>
<feature type="domain" description="Homeobox" evidence="35">
    <location>
        <begin position="954"/>
        <end position="1029"/>
    </location>
</feature>
<keyword evidence="14" id="KW-0378">Hydrolase</keyword>
<evidence type="ECO:0000256" key="19">
    <source>
        <dbReference type="ARBA" id="ARBA00023125"/>
    </source>
</evidence>
<evidence type="ECO:0000313" key="39">
    <source>
        <dbReference type="Proteomes" id="UP001314229"/>
    </source>
</evidence>
<dbReference type="GO" id="GO:0015030">
    <property type="term" value="C:Cajal body"/>
    <property type="evidence" value="ECO:0007669"/>
    <property type="project" value="UniProtKB-SubCell"/>
</dbReference>
<feature type="region of interest" description="Disordered" evidence="33">
    <location>
        <begin position="116"/>
        <end position="182"/>
    </location>
</feature>
<comment type="subcellular location">
    <subcellularLocation>
        <location evidence="4">Chromosome</location>
        <location evidence="4">Telomere</location>
    </subcellularLocation>
    <subcellularLocation>
        <location evidence="3">Cytoplasm</location>
    </subcellularLocation>
    <subcellularLocation>
        <location evidence="2">Nucleus</location>
        <location evidence="2">Cajal body</location>
    </subcellularLocation>
    <subcellularLocation>
        <location evidence="1">Nucleus</location>
        <location evidence="1">PML body</location>
    </subcellularLocation>
</comment>
<feature type="region of interest" description="Disordered" evidence="33">
    <location>
        <begin position="1132"/>
        <end position="1199"/>
    </location>
</feature>
<feature type="compositionally biased region" description="Low complexity" evidence="33">
    <location>
        <begin position="744"/>
        <end position="754"/>
    </location>
</feature>
<dbReference type="SUPFAM" id="SSF47413">
    <property type="entry name" value="lambda repressor-like DNA-binding domains"/>
    <property type="match status" value="1"/>
</dbReference>
<dbReference type="PROSITE" id="PS51936">
    <property type="entry name" value="POU_4"/>
    <property type="match status" value="1"/>
</dbReference>
<comment type="subunit">
    <text evidence="26">Associates with the telomerase holoenzyme complex. Interacts with DKC1, XRCC6 and COIL.</text>
</comment>
<feature type="domain" description="POU-specific atypical" evidence="36">
    <location>
        <begin position="833"/>
        <end position="929"/>
    </location>
</feature>
<evidence type="ECO:0000256" key="14">
    <source>
        <dbReference type="ARBA" id="ARBA00022801"/>
    </source>
</evidence>
<evidence type="ECO:0000256" key="32">
    <source>
        <dbReference type="PROSITE-ProRule" id="PRU00108"/>
    </source>
</evidence>
<dbReference type="InterPro" id="IPR009057">
    <property type="entry name" value="Homeodomain-like_sf"/>
</dbReference>
<dbReference type="FunFam" id="3.30.870.10:FF:000020">
    <property type="entry name" value="Tyrosyl-DNA phosphodiesterase 1"/>
    <property type="match status" value="1"/>
</dbReference>
<comment type="function">
    <text evidence="24">DNA repair enzyme that can remove a variety of covalent adducts from DNA through hydrolysis of a 3'-phosphodiester bond, giving rise to DNA with a free 3' phosphate. Catalyzes the hydrolysis of dead-end complexes between DNA and the topoisomerase I active site tyrosine residue. Hydrolyzes 3'-phosphoglycolates on protruding 3' ends on DNA double-strand breaks due to DNA damage by radiation and free radicals. Acts on blunt-ended double-strand DNA breaks and on single-stranded DNA. Has low 3'exonuclease activity and can remove a single nucleoside from the 3'end of DNA and RNA molecules with 3'hydroxyl groups. Has no exonuclease activity towards DNA or RNA with a 3'phosphate.</text>
</comment>
<dbReference type="GO" id="GO:0045893">
    <property type="term" value="P:positive regulation of DNA-templated transcription"/>
    <property type="evidence" value="ECO:0007669"/>
    <property type="project" value="InterPro"/>
</dbReference>
<evidence type="ECO:0000256" key="23">
    <source>
        <dbReference type="ARBA" id="ARBA00023242"/>
    </source>
</evidence>
<dbReference type="PROSITE" id="PS50071">
    <property type="entry name" value="HOMEOBOX_2"/>
    <property type="match status" value="1"/>
</dbReference>
<comment type="similarity">
    <text evidence="5">Belongs to the tyrosyl-DNA phosphodiesterase family.</text>
</comment>
<dbReference type="Proteomes" id="UP001314229">
    <property type="component" value="Unassembled WGS sequence"/>
</dbReference>
<organism evidence="38 39">
    <name type="scientific">Scomber scombrus</name>
    <name type="common">Atlantic mackerel</name>
    <name type="synonym">Scomber vernalis</name>
    <dbReference type="NCBI Taxonomy" id="13677"/>
    <lineage>
        <taxon>Eukaryota</taxon>
        <taxon>Metazoa</taxon>
        <taxon>Chordata</taxon>
        <taxon>Craniata</taxon>
        <taxon>Vertebrata</taxon>
        <taxon>Euteleostomi</taxon>
        <taxon>Actinopterygii</taxon>
        <taxon>Neopterygii</taxon>
        <taxon>Teleostei</taxon>
        <taxon>Neoteleostei</taxon>
        <taxon>Acanthomorphata</taxon>
        <taxon>Pelagiaria</taxon>
        <taxon>Scombriformes</taxon>
        <taxon>Scombridae</taxon>
        <taxon>Scomber</taxon>
    </lineage>
</organism>
<evidence type="ECO:0000313" key="38">
    <source>
        <dbReference type="EMBL" id="CAK6967430.1"/>
    </source>
</evidence>
<dbReference type="Pfam" id="PF06087">
    <property type="entry name" value="Tyr-DNA_phospho"/>
    <property type="match status" value="2"/>
</dbReference>
<evidence type="ECO:0000256" key="17">
    <source>
        <dbReference type="ARBA" id="ARBA00022895"/>
    </source>
</evidence>
<evidence type="ECO:0000256" key="12">
    <source>
        <dbReference type="ARBA" id="ARBA00022737"/>
    </source>
</evidence>
<dbReference type="Gene3D" id="3.30.870.10">
    <property type="entry name" value="Endonuclease Chain A"/>
    <property type="match status" value="2"/>
</dbReference>
<dbReference type="Gene3D" id="1.10.10.60">
    <property type="entry name" value="Homeodomain-like"/>
    <property type="match status" value="1"/>
</dbReference>
<evidence type="ECO:0000256" key="20">
    <source>
        <dbReference type="ARBA" id="ARBA00023155"/>
    </source>
</evidence>
<dbReference type="InterPro" id="IPR044866">
    <property type="entry name" value="HNF_P1"/>
</dbReference>
<evidence type="ECO:0000256" key="16">
    <source>
        <dbReference type="ARBA" id="ARBA00022843"/>
    </source>
</evidence>
<dbReference type="InterPro" id="IPR040363">
    <property type="entry name" value="HMBOX1"/>
</dbReference>
<feature type="signal peptide" evidence="34">
    <location>
        <begin position="1"/>
        <end position="25"/>
    </location>
</feature>
<dbReference type="SUPFAM" id="SSF46689">
    <property type="entry name" value="Homeodomain-like"/>
    <property type="match status" value="1"/>
</dbReference>
<feature type="compositionally biased region" description="Acidic residues" evidence="33">
    <location>
        <begin position="139"/>
        <end position="148"/>
    </location>
</feature>
<dbReference type="Pfam" id="PF00046">
    <property type="entry name" value="Homeodomain"/>
    <property type="match status" value="1"/>
</dbReference>